<comment type="subcellular location">
    <subcellularLocation>
        <location evidence="1">Cell envelope</location>
    </subcellularLocation>
    <subcellularLocation>
        <location evidence="2">Cell outer membrane</location>
    </subcellularLocation>
    <subcellularLocation>
        <location evidence="3">Secreted</location>
    </subcellularLocation>
</comment>
<dbReference type="GO" id="GO:0005576">
    <property type="term" value="C:extracellular region"/>
    <property type="evidence" value="ECO:0007669"/>
    <property type="project" value="UniProtKB-SubCell"/>
</dbReference>
<dbReference type="Pfam" id="PF02415">
    <property type="entry name" value="Chlam_PMP"/>
    <property type="match status" value="3"/>
</dbReference>
<keyword evidence="9" id="KW-1185">Reference proteome</keyword>
<dbReference type="AlphaFoldDB" id="A0A366MA95"/>
<evidence type="ECO:0008006" key="10">
    <source>
        <dbReference type="Google" id="ProtNLM"/>
    </source>
</evidence>
<name>A0A366MA95_9EURY</name>
<dbReference type="SUPFAM" id="SSF51126">
    <property type="entry name" value="Pectin lyase-like"/>
    <property type="match status" value="1"/>
</dbReference>
<dbReference type="InterPro" id="IPR003368">
    <property type="entry name" value="POMP_repeat"/>
</dbReference>
<dbReference type="Proteomes" id="UP000253099">
    <property type="component" value="Unassembled WGS sequence"/>
</dbReference>
<sequence>MNCKFINNTAWEGGAIYNSETNHYIANSTFMNNIVRSNGGAIYNLNPAYNLTITNSNFTNNHANGNGGAINNYNNVHNLSIINSGFYK</sequence>
<evidence type="ECO:0000256" key="6">
    <source>
        <dbReference type="ARBA" id="ARBA00023136"/>
    </source>
</evidence>
<gene>
    <name evidence="8" type="ORF">ALNOE001_19390</name>
</gene>
<keyword evidence="6" id="KW-0472">Membrane</keyword>
<proteinExistence type="predicted"/>
<keyword evidence="5" id="KW-0732">Signal</keyword>
<evidence type="ECO:0000256" key="3">
    <source>
        <dbReference type="ARBA" id="ARBA00004613"/>
    </source>
</evidence>
<dbReference type="EMBL" id="NIZT01000066">
    <property type="protein sequence ID" value="RBQ22479.1"/>
    <property type="molecule type" value="Genomic_DNA"/>
</dbReference>
<reference evidence="8 9" key="1">
    <citation type="submission" date="2018-06" db="EMBL/GenBank/DDBJ databases">
        <title>Genomic insight into two independent archaeal endosymbiosis events.</title>
        <authorList>
            <person name="Lind A.E."/>
            <person name="Lewis W.H."/>
            <person name="Spang A."/>
            <person name="Guy L."/>
            <person name="Embley M.T."/>
            <person name="Ettema T.J.G."/>
        </authorList>
    </citation>
    <scope>NUCLEOTIDE SEQUENCE [LARGE SCALE GENOMIC DNA]</scope>
    <source>
        <strain evidence="8">NOE</strain>
    </source>
</reference>
<organism evidence="8 9">
    <name type="scientific">Candidatus Methanobinarius endosymbioticus</name>
    <dbReference type="NCBI Taxonomy" id="2006182"/>
    <lineage>
        <taxon>Archaea</taxon>
        <taxon>Methanobacteriati</taxon>
        <taxon>Methanobacteriota</taxon>
        <taxon>Methanomada group</taxon>
        <taxon>Methanobacteria</taxon>
        <taxon>Methanobacteriales</taxon>
        <taxon>Methanobacteriaceae</taxon>
        <taxon>Candidatus Methanobinarius</taxon>
    </lineage>
</organism>
<evidence type="ECO:0000256" key="1">
    <source>
        <dbReference type="ARBA" id="ARBA00004196"/>
    </source>
</evidence>
<evidence type="ECO:0000256" key="5">
    <source>
        <dbReference type="ARBA" id="ARBA00022729"/>
    </source>
</evidence>
<evidence type="ECO:0000313" key="9">
    <source>
        <dbReference type="Proteomes" id="UP000253099"/>
    </source>
</evidence>
<keyword evidence="4" id="KW-0964">Secreted</keyword>
<accession>A0A366MA95</accession>
<comment type="caution">
    <text evidence="8">The sequence shown here is derived from an EMBL/GenBank/DDBJ whole genome shotgun (WGS) entry which is preliminary data.</text>
</comment>
<keyword evidence="7" id="KW-0998">Cell outer membrane</keyword>
<evidence type="ECO:0000256" key="2">
    <source>
        <dbReference type="ARBA" id="ARBA00004442"/>
    </source>
</evidence>
<evidence type="ECO:0000313" key="8">
    <source>
        <dbReference type="EMBL" id="RBQ22479.1"/>
    </source>
</evidence>
<protein>
    <recommendedName>
        <fullName evidence="10">Right handed beta helix domain-containing protein</fullName>
    </recommendedName>
</protein>
<evidence type="ECO:0000256" key="7">
    <source>
        <dbReference type="ARBA" id="ARBA00023237"/>
    </source>
</evidence>
<dbReference type="InterPro" id="IPR011050">
    <property type="entry name" value="Pectin_lyase_fold/virulence"/>
</dbReference>
<evidence type="ECO:0000256" key="4">
    <source>
        <dbReference type="ARBA" id="ARBA00022525"/>
    </source>
</evidence>